<dbReference type="EMBL" id="HG977195">
    <property type="protein sequence ID" value="CDP79607.1"/>
    <property type="molecule type" value="Genomic_DNA"/>
</dbReference>
<feature type="transmembrane region" description="Helical" evidence="6">
    <location>
        <begin position="30"/>
        <end position="51"/>
    </location>
</feature>
<dbReference type="InterPro" id="IPR007688">
    <property type="entry name" value="Conjugal_tfr_TrbL/VirB6"/>
</dbReference>
<dbReference type="AlphaFoldDB" id="A0A024LQA2"/>
<feature type="transmembrane region" description="Helical" evidence="6">
    <location>
        <begin position="171"/>
        <end position="191"/>
    </location>
</feature>
<dbReference type="EMBL" id="HG977195">
    <property type="protein sequence ID" value="CDP79626.1"/>
    <property type="molecule type" value="Genomic_DNA"/>
</dbReference>
<dbReference type="GO" id="GO:0016020">
    <property type="term" value="C:membrane"/>
    <property type="evidence" value="ECO:0007669"/>
    <property type="project" value="UniProtKB-SubCell"/>
</dbReference>
<comment type="similarity">
    <text evidence="2">Belongs to the TrbL/VirB6 family.</text>
</comment>
<feature type="transmembrane region" description="Helical" evidence="6">
    <location>
        <begin position="203"/>
        <end position="223"/>
    </location>
</feature>
<evidence type="ECO:0000256" key="5">
    <source>
        <dbReference type="ARBA" id="ARBA00023136"/>
    </source>
</evidence>
<evidence type="ECO:0000256" key="1">
    <source>
        <dbReference type="ARBA" id="ARBA00004141"/>
    </source>
</evidence>
<evidence type="ECO:0000256" key="4">
    <source>
        <dbReference type="ARBA" id="ARBA00022989"/>
    </source>
</evidence>
<organism evidence="7">
    <name type="scientific">Bartonella schoenbuchensis</name>
    <dbReference type="NCBI Taxonomy" id="165694"/>
    <lineage>
        <taxon>Bacteria</taxon>
        <taxon>Pseudomonadati</taxon>
        <taxon>Pseudomonadota</taxon>
        <taxon>Alphaproteobacteria</taxon>
        <taxon>Hyphomicrobiales</taxon>
        <taxon>Bartonellaceae</taxon>
        <taxon>Bartonella</taxon>
    </lineage>
</organism>
<feature type="transmembrane region" description="Helical" evidence="6">
    <location>
        <begin position="63"/>
        <end position="85"/>
    </location>
</feature>
<evidence type="ECO:0000256" key="6">
    <source>
        <dbReference type="SAM" id="Phobius"/>
    </source>
</evidence>
<keyword evidence="5 6" id="KW-0472">Membrane</keyword>
<feature type="transmembrane region" description="Helical" evidence="6">
    <location>
        <begin position="142"/>
        <end position="165"/>
    </location>
</feature>
<dbReference type="GO" id="GO:0030255">
    <property type="term" value="P:protein secretion by the type IV secretion system"/>
    <property type="evidence" value="ECO:0007669"/>
    <property type="project" value="InterPro"/>
</dbReference>
<name>A0A024LQA2_9HYPH</name>
<evidence type="ECO:0000313" key="8">
    <source>
        <dbReference type="EMBL" id="CDP79626.1"/>
    </source>
</evidence>
<evidence type="ECO:0000313" key="7">
    <source>
        <dbReference type="EMBL" id="CDP79607.1"/>
    </source>
</evidence>
<accession>A0A024LQA2</accession>
<reference evidence="7" key="1">
    <citation type="submission" date="2013-11" db="EMBL/GenBank/DDBJ databases">
        <authorList>
            <person name="GENOMES U."/>
        </authorList>
    </citation>
    <scope>NUCLEOTIDE SEQUENCE</scope>
    <source>
        <strain evidence="7">MVT06</strain>
    </source>
</reference>
<protein>
    <submittedName>
        <fullName evidence="7">VblB6 protein</fullName>
    </submittedName>
</protein>
<comment type="subcellular location">
    <subcellularLocation>
        <location evidence="1">Membrane</location>
        <topology evidence="1">Multi-pass membrane protein</topology>
    </subcellularLocation>
</comment>
<keyword evidence="4 6" id="KW-1133">Transmembrane helix</keyword>
<evidence type="ECO:0000256" key="2">
    <source>
        <dbReference type="ARBA" id="ARBA00007802"/>
    </source>
</evidence>
<reference evidence="7" key="2">
    <citation type="submission" date="2014-05" db="EMBL/GenBank/DDBJ databases">
        <title>Genome sequencing of Bartonella spp. isolated from human blood.</title>
        <authorList>
            <person name="Raoult D."/>
        </authorList>
    </citation>
    <scope>NUCLEOTIDE SEQUENCE</scope>
    <source>
        <strain evidence="7">MVT06</strain>
    </source>
</reference>
<gene>
    <name evidence="7" type="primary">vblB6_1</name>
    <name evidence="8" type="synonym">vblB6_2</name>
    <name evidence="7" type="ORF">BN1046_00504</name>
    <name evidence="8" type="ORF">BN1046_00523</name>
</gene>
<keyword evidence="3 6" id="KW-0812">Transmembrane</keyword>
<sequence length="305" mass="33253">MAKILEEYSLFGMMDKSLMEPVMQTMDKNIVNLSSALSTPIMASATIYIAFIGYNVTYGRSSIPLLDFIATAVKLAIIVTLTTHAPEYNVWVKKFFFTDLPNAITSVLQTSNIDDNVWDTMVQKTSKHVFEKTAKAKWWQWIGLWLTGMCCIIIVGAFCAVGFIVTTFAKLGLFLVLSLGPLFIGLYMFSTTRRFTEAWLGQVANFVVLQVLLVVLGGLYLNLTLKIVTNDIVDLASALSRFSAIGICGIYLFMNLPGIATALASGGANLIGGKDAARHARKAAQAGGRTAKAVGRAVRKLVTRV</sequence>
<evidence type="ECO:0000256" key="3">
    <source>
        <dbReference type="ARBA" id="ARBA00022692"/>
    </source>
</evidence>
<proteinExistence type="inferred from homology"/>
<dbReference type="Pfam" id="PF04610">
    <property type="entry name" value="TrbL"/>
    <property type="match status" value="1"/>
</dbReference>